<dbReference type="Proteomes" id="UP000677016">
    <property type="component" value="Unassembled WGS sequence"/>
</dbReference>
<gene>
    <name evidence="5" type="ORF">KC207_10690</name>
</gene>
<dbReference type="EMBL" id="JAGSNF010000015">
    <property type="protein sequence ID" value="MBR7743756.1"/>
    <property type="molecule type" value="Genomic_DNA"/>
</dbReference>
<proteinExistence type="predicted"/>
<evidence type="ECO:0000256" key="3">
    <source>
        <dbReference type="ARBA" id="ARBA00023163"/>
    </source>
</evidence>
<keyword evidence="1" id="KW-0805">Transcription regulation</keyword>
<dbReference type="InterPro" id="IPR009057">
    <property type="entry name" value="Homeodomain-like_sf"/>
</dbReference>
<keyword evidence="3" id="KW-0804">Transcription</keyword>
<dbReference type="GO" id="GO:0043565">
    <property type="term" value="F:sequence-specific DNA binding"/>
    <property type="evidence" value="ECO:0007669"/>
    <property type="project" value="InterPro"/>
</dbReference>
<dbReference type="Gene3D" id="1.10.10.60">
    <property type="entry name" value="Homeodomain-like"/>
    <property type="match status" value="1"/>
</dbReference>
<reference evidence="5" key="1">
    <citation type="submission" date="2021-04" db="EMBL/GenBank/DDBJ databases">
        <title>Phycicoccus avicenniae sp. nov., a novel endophytic actinomycetes isolated from branch of Avicennia mariana.</title>
        <authorList>
            <person name="Tuo L."/>
        </authorList>
    </citation>
    <scope>NUCLEOTIDE SEQUENCE</scope>
    <source>
        <strain evidence="5">BSK3Z-2</strain>
    </source>
</reference>
<dbReference type="Pfam" id="PF12833">
    <property type="entry name" value="HTH_18"/>
    <property type="match status" value="1"/>
</dbReference>
<keyword evidence="6" id="KW-1185">Reference proteome</keyword>
<evidence type="ECO:0000313" key="5">
    <source>
        <dbReference type="EMBL" id="MBR7743756.1"/>
    </source>
</evidence>
<dbReference type="InterPro" id="IPR018060">
    <property type="entry name" value="HTH_AraC"/>
</dbReference>
<accession>A0A941D930</accession>
<dbReference type="PANTHER" id="PTHR46796">
    <property type="entry name" value="HTH-TYPE TRANSCRIPTIONAL ACTIVATOR RHAS-RELATED"/>
    <property type="match status" value="1"/>
</dbReference>
<feature type="domain" description="HTH araC/xylS-type" evidence="4">
    <location>
        <begin position="145"/>
        <end position="217"/>
    </location>
</feature>
<dbReference type="GO" id="GO:0003700">
    <property type="term" value="F:DNA-binding transcription factor activity"/>
    <property type="evidence" value="ECO:0007669"/>
    <property type="project" value="InterPro"/>
</dbReference>
<dbReference type="AlphaFoldDB" id="A0A941D930"/>
<protein>
    <submittedName>
        <fullName evidence="5">AraC family transcriptional regulator</fullName>
    </submittedName>
</protein>
<evidence type="ECO:0000259" key="4">
    <source>
        <dbReference type="PROSITE" id="PS01124"/>
    </source>
</evidence>
<dbReference type="RefSeq" id="WP_211603015.1">
    <property type="nucleotide sequence ID" value="NZ_JAGSNF010000015.1"/>
</dbReference>
<keyword evidence="2" id="KW-0238">DNA-binding</keyword>
<organism evidence="5 6">
    <name type="scientific">Phycicoccus avicenniae</name>
    <dbReference type="NCBI Taxonomy" id="2828860"/>
    <lineage>
        <taxon>Bacteria</taxon>
        <taxon>Bacillati</taxon>
        <taxon>Actinomycetota</taxon>
        <taxon>Actinomycetes</taxon>
        <taxon>Micrococcales</taxon>
        <taxon>Intrasporangiaceae</taxon>
        <taxon>Phycicoccus</taxon>
    </lineage>
</organism>
<evidence type="ECO:0000256" key="2">
    <source>
        <dbReference type="ARBA" id="ARBA00023125"/>
    </source>
</evidence>
<dbReference type="InterPro" id="IPR050204">
    <property type="entry name" value="AraC_XylS_family_regulators"/>
</dbReference>
<name>A0A941D930_9MICO</name>
<dbReference type="SMART" id="SM00342">
    <property type="entry name" value="HTH_ARAC"/>
    <property type="match status" value="1"/>
</dbReference>
<evidence type="ECO:0000313" key="6">
    <source>
        <dbReference type="Proteomes" id="UP000677016"/>
    </source>
</evidence>
<dbReference type="PROSITE" id="PS01124">
    <property type="entry name" value="HTH_ARAC_FAMILY_2"/>
    <property type="match status" value="1"/>
</dbReference>
<sequence>MYREWDLPSPLVRCAWSATVEVNGTWLQPATEFWGLGFSSTADGPTAELLGPAAAPQEMCLRAGDTSWGVEFAAHVFFRGVSKDAATQVMPLPVHESTFELAGFALTLPAPTELSTLVDDLRRRGLLTAEEQVAAALDGRVDRTVSTRTLRRRVHSTVGLNRQQVAVIVRARQAFALLSEGVPVAEVVVRAGYSDQAHLTRSLRTLAGRTPREILLTDR</sequence>
<dbReference type="SUPFAM" id="SSF46689">
    <property type="entry name" value="Homeodomain-like"/>
    <property type="match status" value="1"/>
</dbReference>
<comment type="caution">
    <text evidence="5">The sequence shown here is derived from an EMBL/GenBank/DDBJ whole genome shotgun (WGS) entry which is preliminary data.</text>
</comment>
<dbReference type="PANTHER" id="PTHR46796:SF15">
    <property type="entry name" value="BLL1074 PROTEIN"/>
    <property type="match status" value="1"/>
</dbReference>
<evidence type="ECO:0000256" key="1">
    <source>
        <dbReference type="ARBA" id="ARBA00023015"/>
    </source>
</evidence>